<evidence type="ECO:0000256" key="1">
    <source>
        <dbReference type="SAM" id="SignalP"/>
    </source>
</evidence>
<dbReference type="SUPFAM" id="SSF49464">
    <property type="entry name" value="Carboxypeptidase regulatory domain-like"/>
    <property type="match status" value="1"/>
</dbReference>
<feature type="signal peptide" evidence="1">
    <location>
        <begin position="1"/>
        <end position="19"/>
    </location>
</feature>
<name>A0AAJ4XAC4_9SPHI</name>
<dbReference type="SUPFAM" id="SSF56935">
    <property type="entry name" value="Porins"/>
    <property type="match status" value="1"/>
</dbReference>
<dbReference type="InterPro" id="IPR008969">
    <property type="entry name" value="CarboxyPept-like_regulatory"/>
</dbReference>
<evidence type="ECO:0000313" key="2">
    <source>
        <dbReference type="EMBL" id="SNV47684.1"/>
    </source>
</evidence>
<proteinExistence type="predicted"/>
<organism evidence="2 3">
    <name type="scientific">Sphingobacterium mizutaii</name>
    <dbReference type="NCBI Taxonomy" id="1010"/>
    <lineage>
        <taxon>Bacteria</taxon>
        <taxon>Pseudomonadati</taxon>
        <taxon>Bacteroidota</taxon>
        <taxon>Sphingobacteriia</taxon>
        <taxon>Sphingobacteriales</taxon>
        <taxon>Sphingobacteriaceae</taxon>
        <taxon>Sphingobacterium</taxon>
    </lineage>
</organism>
<sequence>MQKIYLITFLVLTFSFAHAQNNAGIKGKVFDSELNPLEKATVSLVSEQDSLVVTYALTNEKGEFELVRIPTNKELTFYISHVNSSAFQKKINLKPNEKLKMDSIILKGNAIEAIEITAVPPIRLNGDTLEYKASYFKTRPNANVEELISLLPGLQVNSDGTIYYQGRQVQSVRVNNKDFFAQDLKIATRNLDASLIDVVQVIKDKGESKREILDDSQLPIVLNLKMKKEFLKANFGKLYGGAATRDRYEAGALINTFRDTLQVSFIGFANNINRQGFDYSELNEHGGMNRSENRSFTNYGTSGLMNQISAGVNINYDIEKKLKVNLMYNYGQHDFYYDSRSESNSFYNEIAEQNSNNNTSNDSRYTHELRGFMRYRLDTTSQVTFSPSLSGNRGKSTASGYGERWRENLQKVTQGEFQNDDSNKGLNYGHNLYAEKKFKNKWLLSLNQGISNQNGSSTDNNTSNTQFFLLDDSAFHQINRQRTNTSTFNLSHQLNLQIPLGKKVNFDVFGHQNLNEQTSTEDILNSINSDILQNRNDVANDKGLLNKNFIIGTKWNVQFIKNLPISLGLKWGSFSNHFDYYQKLENRKIEESHWLPDMNISYKGLNFNYHKDLEAPGYYSIVTVKSDLSPNYLRIASPFFENNLKENYRISYNKFFSKSKINLNVSAGWTKNSNSIAHSRTYDVQTSFSTGQYYQAGPTEVKNYYLSFSKTIIQNKVWNLNYNGYGYGVLQDTYSKVNGEENIGSVFFSNFNNTLTLTYKNVFTFTPMFEFNTNNTKFKFDSENFRDMNNNTKRYGATLLLNNIKKFRLESSYNIKNQVVGINNQRQNLHIVNASVYYPILGKGELKLSAFDILNQNVSNYFGSSSNSTYFNSTTTLRQYFLLGMVYKFLKTGDK</sequence>
<reference evidence="2 3" key="1">
    <citation type="submission" date="2017-06" db="EMBL/GenBank/DDBJ databases">
        <authorList>
            <consortium name="Pathogen Informatics"/>
        </authorList>
    </citation>
    <scope>NUCLEOTIDE SEQUENCE [LARGE SCALE GENOMIC DNA]</scope>
    <source>
        <strain evidence="2 3">NCTC12149</strain>
    </source>
</reference>
<dbReference type="EMBL" id="LT906468">
    <property type="protein sequence ID" value="SNV47684.1"/>
    <property type="molecule type" value="Genomic_DNA"/>
</dbReference>
<accession>A0AAJ4XAC4</accession>
<gene>
    <name evidence="2" type="ORF">SAMEA4412673_01404</name>
</gene>
<keyword evidence="1" id="KW-0732">Signal</keyword>
<dbReference type="KEGG" id="smiz:4412673_01404"/>
<feature type="chain" id="PRO_5042487040" description="Outer membrane receptor proteins, mostly Fe transport" evidence="1">
    <location>
        <begin position="20"/>
        <end position="895"/>
    </location>
</feature>
<dbReference type="Proteomes" id="UP000215355">
    <property type="component" value="Chromosome 1"/>
</dbReference>
<dbReference type="RefSeq" id="WP_093095261.1">
    <property type="nucleotide sequence ID" value="NZ_FNGK01000001.1"/>
</dbReference>
<protein>
    <recommendedName>
        <fullName evidence="4">Outer membrane receptor proteins, mostly Fe transport</fullName>
    </recommendedName>
</protein>
<dbReference type="AlphaFoldDB" id="A0AAJ4XAC4"/>
<evidence type="ECO:0000313" key="3">
    <source>
        <dbReference type="Proteomes" id="UP000215355"/>
    </source>
</evidence>
<evidence type="ECO:0008006" key="4">
    <source>
        <dbReference type="Google" id="ProtNLM"/>
    </source>
</evidence>